<evidence type="ECO:0000313" key="7">
    <source>
        <dbReference type="Proteomes" id="UP000326759"/>
    </source>
</evidence>
<evidence type="ECO:0000259" key="5">
    <source>
        <dbReference type="PROSITE" id="PS50275"/>
    </source>
</evidence>
<feature type="region of interest" description="Disordered" evidence="4">
    <location>
        <begin position="609"/>
        <end position="666"/>
    </location>
</feature>
<keyword evidence="3" id="KW-0472">Membrane</keyword>
<dbReference type="InterPro" id="IPR002013">
    <property type="entry name" value="SAC_dom"/>
</dbReference>
<dbReference type="AlphaFoldDB" id="A0A5N5TEJ3"/>
<dbReference type="GO" id="GO:0046856">
    <property type="term" value="P:phosphatidylinositol dephosphorylation"/>
    <property type="evidence" value="ECO:0007669"/>
    <property type="project" value="InterPro"/>
</dbReference>
<dbReference type="PANTHER" id="PTHR45738:SF5">
    <property type="entry name" value="POLYPHOSPHOINOSITIDE PHOSPHATASE"/>
    <property type="match status" value="1"/>
</dbReference>
<evidence type="ECO:0000256" key="1">
    <source>
        <dbReference type="ARBA" id="ARBA00004308"/>
    </source>
</evidence>
<feature type="domain" description="SAC" evidence="5">
    <location>
        <begin position="166"/>
        <end position="218"/>
    </location>
</feature>
<dbReference type="EMBL" id="SEYY01004989">
    <property type="protein sequence ID" value="KAB7503535.1"/>
    <property type="molecule type" value="Genomic_DNA"/>
</dbReference>
<dbReference type="InterPro" id="IPR043573">
    <property type="entry name" value="Fig4-like"/>
</dbReference>
<evidence type="ECO:0000256" key="4">
    <source>
        <dbReference type="SAM" id="MobiDB-lite"/>
    </source>
</evidence>
<comment type="caution">
    <text evidence="6">The sequence shown here is derived from an EMBL/GenBank/DDBJ whole genome shotgun (WGS) entry which is preliminary data.</text>
</comment>
<name>A0A5N5TEJ3_9CRUS</name>
<dbReference type="Proteomes" id="UP000326759">
    <property type="component" value="Unassembled WGS sequence"/>
</dbReference>
<sequence length="779" mass="89763">MEERNEEKEFFHPIINGLQKMALYTTRSVEYSHSEIKDILEMIKDGNKPAITKSSSGAVRTVSAFGIFGLIRFLEGYYLILITKRRKVAVIGQHSIYKVEDTSIIYIPHESVRKVHEDENKYLKLLSNIDLTSNFYFSYTYDLTNSLQYNMAPVKIRDELFSEPLRKNAHHSWILSVTQGFVAQGDVANEVETEQIVHDAHISSHINGRFTSFVQVSGKHFNKLMRRFGSPMIVLNLVKKREKKRHESILNDEYKRLIQQLNVTLPPKHKIQHISVDMARINKDKKENVMSRLAKISYQCIKKTGFFQSHTPYYMNHLDPDPDYKQLERISVSGDKNFGKKGIYTLEQRGRYQTGIVRVNCVDCLDRTNTAQFALGKCALAFQLYTLGVLEKPSIEFDSACVRMLEEMYEDHGDTLALQYGGSQLVHRIATYRKTAPWTSQGNDIMQSLSRYFSNTFSDQEKQQAINLFLGVFVPLKQNVAIWDLASDYLLHHSLTGNVWPCHKKSALHWWDDEVMDCLPLASDQVNKKPEFLIPVKKFDPRIDLYYDFHRPYEFSVMSEFFTYHMNHSSSYMDRNEAGQIPYDESPFSVRELPGNRVVGPGIGKMLRSKANEERRNSLPSPNISQHSNASSGVSSTETEHSDEELLSVSGCESEPETEKVTRRPLTFAELFPPPENTYGPIIKPLKEEDKEKHERYIEILNHISPQGDLEREISGNFSEGLQIEPLITVDEDYGFLCVPTISEISRKIYKDYISIGEGKLCPANNEDLIAYRRWNTFL</sequence>
<protein>
    <submittedName>
        <fullName evidence="6">Polyphosphoinositide phosphatase</fullName>
    </submittedName>
</protein>
<dbReference type="PANTHER" id="PTHR45738">
    <property type="entry name" value="POLYPHOSPHOINOSITIDE PHOSPHATASE"/>
    <property type="match status" value="1"/>
</dbReference>
<feature type="domain" description="SAC" evidence="5">
    <location>
        <begin position="219"/>
        <end position="422"/>
    </location>
</feature>
<dbReference type="Pfam" id="PF02383">
    <property type="entry name" value="Syja_N"/>
    <property type="match status" value="2"/>
</dbReference>
<organism evidence="6 7">
    <name type="scientific">Armadillidium nasatum</name>
    <dbReference type="NCBI Taxonomy" id="96803"/>
    <lineage>
        <taxon>Eukaryota</taxon>
        <taxon>Metazoa</taxon>
        <taxon>Ecdysozoa</taxon>
        <taxon>Arthropoda</taxon>
        <taxon>Crustacea</taxon>
        <taxon>Multicrustacea</taxon>
        <taxon>Malacostraca</taxon>
        <taxon>Eumalacostraca</taxon>
        <taxon>Peracarida</taxon>
        <taxon>Isopoda</taxon>
        <taxon>Oniscidea</taxon>
        <taxon>Crinocheta</taxon>
        <taxon>Armadillidiidae</taxon>
        <taxon>Armadillidium</taxon>
    </lineage>
</organism>
<dbReference type="PROSITE" id="PS50275">
    <property type="entry name" value="SAC"/>
    <property type="match status" value="2"/>
</dbReference>
<reference evidence="6 7" key="1">
    <citation type="journal article" date="2019" name="PLoS Biol.">
        <title>Sex chromosomes control vertical transmission of feminizing Wolbachia symbionts in an isopod.</title>
        <authorList>
            <person name="Becking T."/>
            <person name="Chebbi M.A."/>
            <person name="Giraud I."/>
            <person name="Moumen B."/>
            <person name="Laverre T."/>
            <person name="Caubet Y."/>
            <person name="Peccoud J."/>
            <person name="Gilbert C."/>
            <person name="Cordaux R."/>
        </authorList>
    </citation>
    <scope>NUCLEOTIDE SEQUENCE [LARGE SCALE GENOMIC DNA]</scope>
    <source>
        <strain evidence="6">ANa2</strain>
        <tissue evidence="6">Whole body excluding digestive tract and cuticle</tissue>
    </source>
</reference>
<comment type="subcellular location">
    <subcellularLocation>
        <location evidence="1">Endomembrane system</location>
    </subcellularLocation>
</comment>
<evidence type="ECO:0000256" key="3">
    <source>
        <dbReference type="ARBA" id="ARBA00023136"/>
    </source>
</evidence>
<dbReference type="GO" id="GO:0012505">
    <property type="term" value="C:endomembrane system"/>
    <property type="evidence" value="ECO:0007669"/>
    <property type="project" value="UniProtKB-SubCell"/>
</dbReference>
<dbReference type="GO" id="GO:0043813">
    <property type="term" value="F:phosphatidylinositol-3,5-bisphosphate 5-phosphatase activity"/>
    <property type="evidence" value="ECO:0007669"/>
    <property type="project" value="InterPro"/>
</dbReference>
<keyword evidence="7" id="KW-1185">Reference proteome</keyword>
<accession>A0A5N5TEJ3</accession>
<gene>
    <name evidence="6" type="primary">FIG4</name>
    <name evidence="6" type="ORF">Anas_02466</name>
</gene>
<evidence type="ECO:0000313" key="6">
    <source>
        <dbReference type="EMBL" id="KAB7503535.1"/>
    </source>
</evidence>
<evidence type="ECO:0000256" key="2">
    <source>
        <dbReference type="ARBA" id="ARBA00022801"/>
    </source>
</evidence>
<dbReference type="OrthoDB" id="405996at2759"/>
<proteinExistence type="predicted"/>
<keyword evidence="2" id="KW-0378">Hydrolase</keyword>
<feature type="compositionally biased region" description="Polar residues" evidence="4">
    <location>
        <begin position="618"/>
        <end position="637"/>
    </location>
</feature>